<keyword evidence="3" id="KW-0560">Oxidoreductase</keyword>
<reference evidence="5 6" key="1">
    <citation type="submission" date="2018-05" db="EMBL/GenBank/DDBJ databases">
        <title>Genome sequencing and assembly of the regulated plant pathogen Lachnellula willkommii and related sister species for the development of diagnostic species identification markers.</title>
        <authorList>
            <person name="Giroux E."/>
            <person name="Bilodeau G."/>
        </authorList>
    </citation>
    <scope>NUCLEOTIDE SEQUENCE [LARGE SCALE GENOMIC DNA]</scope>
    <source>
        <strain evidence="5 6">CBS 185.66</strain>
    </source>
</reference>
<dbReference type="InterPro" id="IPR002347">
    <property type="entry name" value="SDR_fam"/>
</dbReference>
<dbReference type="PROSITE" id="PS00061">
    <property type="entry name" value="ADH_SHORT"/>
    <property type="match status" value="1"/>
</dbReference>
<dbReference type="PANTHER" id="PTHR43976">
    <property type="entry name" value="SHORT CHAIN DEHYDROGENASE"/>
    <property type="match status" value="1"/>
</dbReference>
<organism evidence="5 6">
    <name type="scientific">Lachnellula hyalina</name>
    <dbReference type="NCBI Taxonomy" id="1316788"/>
    <lineage>
        <taxon>Eukaryota</taxon>
        <taxon>Fungi</taxon>
        <taxon>Dikarya</taxon>
        <taxon>Ascomycota</taxon>
        <taxon>Pezizomycotina</taxon>
        <taxon>Leotiomycetes</taxon>
        <taxon>Helotiales</taxon>
        <taxon>Lachnaceae</taxon>
        <taxon>Lachnellula</taxon>
    </lineage>
</organism>
<keyword evidence="2" id="KW-0521">NADP</keyword>
<accession>A0A8H8R7T0</accession>
<evidence type="ECO:0000256" key="4">
    <source>
        <dbReference type="RuleBase" id="RU000363"/>
    </source>
</evidence>
<dbReference type="Gene3D" id="3.40.50.720">
    <property type="entry name" value="NAD(P)-binding Rossmann-like Domain"/>
    <property type="match status" value="1"/>
</dbReference>
<sequence length="280" mass="31032">MPRVFFITGTSTGFGNHLVQEVIDKGDIVVATARKPELLSFKNTTDKNFLAVKLDVTKKSDIDAAFKAVIDKFKRVDVVVNNAGYGLSGPFEELADDQIRTQMEVNFFGLIDVTRKAMETMREQKPSGGLIQQVTSIGGQRGSPLFSIYCASKWAVEGFTEAISQEVKPEWGIKFTCIEPGGFRTDWAGRSMTFPEKKHPAYNHLDAKELMAKRNGTQAGDPPKGAKAMYELAIMKDPPLRVVIGSDAYTGIMNKIKTYSENYKKYENISNSTDVDGYEG</sequence>
<evidence type="ECO:0000256" key="2">
    <source>
        <dbReference type="ARBA" id="ARBA00022857"/>
    </source>
</evidence>
<comment type="caution">
    <text evidence="5">The sequence shown here is derived from an EMBL/GenBank/DDBJ whole genome shotgun (WGS) entry which is preliminary data.</text>
</comment>
<evidence type="ECO:0000256" key="1">
    <source>
        <dbReference type="ARBA" id="ARBA00006484"/>
    </source>
</evidence>
<gene>
    <name evidence="5" type="ORF">LHYA1_G001318</name>
</gene>
<dbReference type="InterPro" id="IPR020904">
    <property type="entry name" value="Sc_DH/Rdtase_CS"/>
</dbReference>
<keyword evidence="6" id="KW-1185">Reference proteome</keyword>
<dbReference type="RefSeq" id="XP_031008721.1">
    <property type="nucleotide sequence ID" value="XM_031146302.1"/>
</dbReference>
<dbReference type="GO" id="GO:0016491">
    <property type="term" value="F:oxidoreductase activity"/>
    <property type="evidence" value="ECO:0007669"/>
    <property type="project" value="UniProtKB-KW"/>
</dbReference>
<comment type="similarity">
    <text evidence="1 4">Belongs to the short-chain dehydrogenases/reductases (SDR) family.</text>
</comment>
<name>A0A8H8R7T0_9HELO</name>
<evidence type="ECO:0000313" key="6">
    <source>
        <dbReference type="Proteomes" id="UP000431533"/>
    </source>
</evidence>
<dbReference type="PANTHER" id="PTHR43976:SF16">
    <property type="entry name" value="SHORT-CHAIN DEHYDROGENASE_REDUCTASE FAMILY PROTEIN"/>
    <property type="match status" value="1"/>
</dbReference>
<dbReference type="InterPro" id="IPR036291">
    <property type="entry name" value="NAD(P)-bd_dom_sf"/>
</dbReference>
<dbReference type="InterPro" id="IPR051911">
    <property type="entry name" value="SDR_oxidoreductase"/>
</dbReference>
<dbReference type="EMBL" id="QGMH01000012">
    <property type="protein sequence ID" value="TVY29934.1"/>
    <property type="molecule type" value="Genomic_DNA"/>
</dbReference>
<dbReference type="OrthoDB" id="1274115at2759"/>
<dbReference type="CDD" id="cd05374">
    <property type="entry name" value="17beta-HSD-like_SDR_c"/>
    <property type="match status" value="1"/>
</dbReference>
<evidence type="ECO:0000256" key="3">
    <source>
        <dbReference type="ARBA" id="ARBA00023002"/>
    </source>
</evidence>
<dbReference type="PRINTS" id="PR00081">
    <property type="entry name" value="GDHRDH"/>
</dbReference>
<dbReference type="PRINTS" id="PR00080">
    <property type="entry name" value="SDRFAMILY"/>
</dbReference>
<dbReference type="Pfam" id="PF00106">
    <property type="entry name" value="adh_short"/>
    <property type="match status" value="1"/>
</dbReference>
<protein>
    <submittedName>
        <fullName evidence="5">Putative oxidoreductase</fullName>
    </submittedName>
</protein>
<dbReference type="GeneID" id="41981516"/>
<proteinExistence type="inferred from homology"/>
<dbReference type="AlphaFoldDB" id="A0A8H8R7T0"/>
<dbReference type="Proteomes" id="UP000431533">
    <property type="component" value="Unassembled WGS sequence"/>
</dbReference>
<dbReference type="SUPFAM" id="SSF51735">
    <property type="entry name" value="NAD(P)-binding Rossmann-fold domains"/>
    <property type="match status" value="1"/>
</dbReference>
<evidence type="ECO:0000313" key="5">
    <source>
        <dbReference type="EMBL" id="TVY29934.1"/>
    </source>
</evidence>